<keyword evidence="2" id="KW-1133">Transmembrane helix</keyword>
<accession>A0ABV3Z721</accession>
<sequence>MDIQQSVKTVLNSYAKFEGRSGRSEYWWWVLAYIIAAVICSVIGSMLGMGQLVVNLLALALLVPNIAVGVRRFHDIGKSGWWLLIGLIPLVGWIAVIYFAAQPSVGPNEYGEGPQGPVAPSGPDNIAN</sequence>
<feature type="transmembrane region" description="Helical" evidence="2">
    <location>
        <begin position="26"/>
        <end position="46"/>
    </location>
</feature>
<feature type="transmembrane region" description="Helical" evidence="2">
    <location>
        <begin position="82"/>
        <end position="101"/>
    </location>
</feature>
<protein>
    <submittedName>
        <fullName evidence="3">DUF805 domain-containing protein</fullName>
    </submittedName>
</protein>
<feature type="region of interest" description="Disordered" evidence="1">
    <location>
        <begin position="108"/>
        <end position="128"/>
    </location>
</feature>
<dbReference type="PANTHER" id="PTHR34980">
    <property type="entry name" value="INNER MEMBRANE PROTEIN-RELATED-RELATED"/>
    <property type="match status" value="1"/>
</dbReference>
<proteinExistence type="predicted"/>
<organism evidence="3 4">
    <name type="scientific">Hyphococcus lacteus</name>
    <dbReference type="NCBI Taxonomy" id="3143536"/>
    <lineage>
        <taxon>Bacteria</taxon>
        <taxon>Pseudomonadati</taxon>
        <taxon>Pseudomonadota</taxon>
        <taxon>Alphaproteobacteria</taxon>
        <taxon>Parvularculales</taxon>
        <taxon>Parvularculaceae</taxon>
        <taxon>Hyphococcus</taxon>
    </lineage>
</organism>
<dbReference type="Proteomes" id="UP001560685">
    <property type="component" value="Unassembled WGS sequence"/>
</dbReference>
<keyword evidence="2" id="KW-0812">Transmembrane</keyword>
<reference evidence="3 4" key="1">
    <citation type="submission" date="2024-05" db="EMBL/GenBank/DDBJ databases">
        <title>Three bacterial strains, DH-69, EH-24, and ECK-19 isolated from coastal sediments.</title>
        <authorList>
            <person name="Ye Y.-Q."/>
            <person name="Du Z.-J."/>
        </authorList>
    </citation>
    <scope>NUCLEOTIDE SEQUENCE [LARGE SCALE GENOMIC DNA]</scope>
    <source>
        <strain evidence="3 4">ECK-19</strain>
    </source>
</reference>
<evidence type="ECO:0000256" key="2">
    <source>
        <dbReference type="SAM" id="Phobius"/>
    </source>
</evidence>
<dbReference type="InterPro" id="IPR008523">
    <property type="entry name" value="DUF805"/>
</dbReference>
<dbReference type="EMBL" id="JBEHZE010000002">
    <property type="protein sequence ID" value="MEX6634609.1"/>
    <property type="molecule type" value="Genomic_DNA"/>
</dbReference>
<dbReference type="RefSeq" id="WP_369314654.1">
    <property type="nucleotide sequence ID" value="NZ_JBEHZE010000002.1"/>
</dbReference>
<evidence type="ECO:0000313" key="4">
    <source>
        <dbReference type="Proteomes" id="UP001560685"/>
    </source>
</evidence>
<gene>
    <name evidence="3" type="ORF">ABFZ84_13735</name>
</gene>
<evidence type="ECO:0000256" key="1">
    <source>
        <dbReference type="SAM" id="MobiDB-lite"/>
    </source>
</evidence>
<dbReference type="PANTHER" id="PTHR34980:SF2">
    <property type="entry name" value="INNER MEMBRANE PROTEIN YHAH-RELATED"/>
    <property type="match status" value="1"/>
</dbReference>
<keyword evidence="4" id="KW-1185">Reference proteome</keyword>
<keyword evidence="2" id="KW-0472">Membrane</keyword>
<feature type="transmembrane region" description="Helical" evidence="2">
    <location>
        <begin position="52"/>
        <end position="70"/>
    </location>
</feature>
<evidence type="ECO:0000313" key="3">
    <source>
        <dbReference type="EMBL" id="MEX6634609.1"/>
    </source>
</evidence>
<comment type="caution">
    <text evidence="3">The sequence shown here is derived from an EMBL/GenBank/DDBJ whole genome shotgun (WGS) entry which is preliminary data.</text>
</comment>
<name>A0ABV3Z721_9PROT</name>
<dbReference type="Pfam" id="PF05656">
    <property type="entry name" value="DUF805"/>
    <property type="match status" value="1"/>
</dbReference>